<dbReference type="PANTHER" id="PTHR41263">
    <property type="entry name" value="ASPARTYL-PHOSPHATE PHOSPHATASE YISI"/>
    <property type="match status" value="1"/>
</dbReference>
<accession>A0A327YQS4</accession>
<dbReference type="EMBL" id="QLMH01000001">
    <property type="protein sequence ID" value="RAK23494.1"/>
    <property type="molecule type" value="Genomic_DNA"/>
</dbReference>
<evidence type="ECO:0000313" key="2">
    <source>
        <dbReference type="Proteomes" id="UP000248555"/>
    </source>
</evidence>
<comment type="caution">
    <text evidence="1">The sequence shown here is derived from an EMBL/GenBank/DDBJ whole genome shotgun (WGS) entry which is preliminary data.</text>
</comment>
<dbReference type="OrthoDB" id="2972613at2"/>
<dbReference type="Pfam" id="PF09388">
    <property type="entry name" value="SpoOE-like"/>
    <property type="match status" value="1"/>
</dbReference>
<dbReference type="GO" id="GO:0046983">
    <property type="term" value="F:protein dimerization activity"/>
    <property type="evidence" value="ECO:0007669"/>
    <property type="project" value="InterPro"/>
</dbReference>
<dbReference type="SUPFAM" id="SSF140500">
    <property type="entry name" value="BAS1536-like"/>
    <property type="match status" value="1"/>
</dbReference>
<dbReference type="PANTHER" id="PTHR41263:SF1">
    <property type="entry name" value="ASPARTYL-PHOSPHATE PHOSPHATASE YISI"/>
    <property type="match status" value="1"/>
</dbReference>
<dbReference type="InterPro" id="IPR036638">
    <property type="entry name" value="HLH_DNA-bd_sf"/>
</dbReference>
<name>A0A327YQS4_9BACL</name>
<protein>
    <submittedName>
        <fullName evidence="1">Spo0E like sporulation regulatory protein</fullName>
    </submittedName>
</protein>
<dbReference type="InterPro" id="IPR053028">
    <property type="entry name" value="Spo0E-like_phosphatase"/>
</dbReference>
<proteinExistence type="predicted"/>
<gene>
    <name evidence="1" type="ORF">B0I26_101455</name>
</gene>
<sequence length="59" mass="6999">MSRQEILLLIEQKRSELIKMVAKNGLNSALTIQLSQELDSLLNQYNEYIYKDKKRLPLY</sequence>
<dbReference type="Proteomes" id="UP000248555">
    <property type="component" value="Unassembled WGS sequence"/>
</dbReference>
<dbReference type="GO" id="GO:0043937">
    <property type="term" value="P:regulation of sporulation"/>
    <property type="evidence" value="ECO:0007669"/>
    <property type="project" value="InterPro"/>
</dbReference>
<dbReference type="RefSeq" id="WP_111643838.1">
    <property type="nucleotide sequence ID" value="NZ_QLMH01000001.1"/>
</dbReference>
<dbReference type="InterPro" id="IPR018540">
    <property type="entry name" value="Spo0E-like"/>
</dbReference>
<keyword evidence="2" id="KW-1185">Reference proteome</keyword>
<reference evidence="1 2" key="1">
    <citation type="submission" date="2018-06" db="EMBL/GenBank/DDBJ databases">
        <title>Genomic Encyclopedia of Type Strains, Phase III (KMG-III): the genomes of soil and plant-associated and newly described type strains.</title>
        <authorList>
            <person name="Whitman W."/>
        </authorList>
    </citation>
    <scope>NUCLEOTIDE SEQUENCE [LARGE SCALE GENOMIC DNA]</scope>
    <source>
        <strain evidence="1 2">CGMCC 1.8979</strain>
    </source>
</reference>
<organism evidence="1 2">
    <name type="scientific">Paranoxybacillus vitaminiphilus</name>
    <dbReference type="NCBI Taxonomy" id="581036"/>
    <lineage>
        <taxon>Bacteria</taxon>
        <taxon>Bacillati</taxon>
        <taxon>Bacillota</taxon>
        <taxon>Bacilli</taxon>
        <taxon>Bacillales</taxon>
        <taxon>Anoxybacillaceae</taxon>
        <taxon>Paranoxybacillus</taxon>
    </lineage>
</organism>
<dbReference type="InterPro" id="IPR037208">
    <property type="entry name" value="Spo0E-like_sf"/>
</dbReference>
<evidence type="ECO:0000313" key="1">
    <source>
        <dbReference type="EMBL" id="RAK23494.1"/>
    </source>
</evidence>
<dbReference type="AlphaFoldDB" id="A0A327YQS4"/>
<dbReference type="Gene3D" id="4.10.280.10">
    <property type="entry name" value="Helix-loop-helix DNA-binding domain"/>
    <property type="match status" value="1"/>
</dbReference>